<accession>A0ABM0JZW9</accession>
<gene>
    <name evidence="9" type="primary">LOC101847894</name>
</gene>
<comment type="similarity">
    <text evidence="2">Belongs to the UPF0359 family.</text>
</comment>
<dbReference type="PANTHER" id="PTHR15876:SF8">
    <property type="entry name" value="TRANSMEMBRANE PROTEIN ADIPOCYTE-ASSOCIATED 1"/>
    <property type="match status" value="1"/>
</dbReference>
<feature type="transmembrane region" description="Helical" evidence="7">
    <location>
        <begin position="292"/>
        <end position="312"/>
    </location>
</feature>
<protein>
    <submittedName>
        <fullName evidence="9">Transmembrane protein adipocyte-associated 1 homolog</fullName>
    </submittedName>
</protein>
<organism evidence="8 9">
    <name type="scientific">Aplysia californica</name>
    <name type="common">California sea hare</name>
    <dbReference type="NCBI Taxonomy" id="6500"/>
    <lineage>
        <taxon>Eukaryota</taxon>
        <taxon>Metazoa</taxon>
        <taxon>Spiralia</taxon>
        <taxon>Lophotrochozoa</taxon>
        <taxon>Mollusca</taxon>
        <taxon>Gastropoda</taxon>
        <taxon>Heterobranchia</taxon>
        <taxon>Euthyneura</taxon>
        <taxon>Tectipleura</taxon>
        <taxon>Aplysiida</taxon>
        <taxon>Aplysioidea</taxon>
        <taxon>Aplysiidae</taxon>
        <taxon>Aplysia</taxon>
    </lineage>
</organism>
<sequence>MNETTDDGHVPGNSSEISVPTSASMIPGNSTEYPPIPFHDLTIPPCQWILYADINDSGVRVWDLIILVPNSLFLLFLCLRMRPAIAKLKASNSPIFTAFYALVFIVSLVGVVRCIVSMTVNASTAAGDVTDKVLWLLLKFFLLATELSVIIFGLGFGHLDSRTSIRRVLIVTFSFALVYSAIQCILELEYDHPSFTGKSSGKGNSTGDISYDLFAHGGMIFLFSTSIFFFLIYSIITVLPFTRIRERFHLPTKILFYVYCIVLAALNLSQAVASILLYMMNAPSLCVIDVTSYAYFSLYNPLVYGVFLWKFFETAQTGLQFSYKSQDDEVDEDQLSLPYSTAVHKNEDHAPIFSYDSTHFDVQYSRSNSFGSNTTAIPSLSVNSDFNSSANMST</sequence>
<feature type="transmembrane region" description="Helical" evidence="7">
    <location>
        <begin position="99"/>
        <end position="121"/>
    </location>
</feature>
<evidence type="ECO:0000256" key="4">
    <source>
        <dbReference type="ARBA" id="ARBA00022989"/>
    </source>
</evidence>
<dbReference type="RefSeq" id="XP_005105461.1">
    <property type="nucleotide sequence ID" value="XM_005105404.3"/>
</dbReference>
<keyword evidence="8" id="KW-1185">Reference proteome</keyword>
<reference evidence="9" key="1">
    <citation type="submission" date="2025-08" db="UniProtKB">
        <authorList>
            <consortium name="RefSeq"/>
        </authorList>
    </citation>
    <scope>IDENTIFICATION</scope>
</reference>
<evidence type="ECO:0000256" key="1">
    <source>
        <dbReference type="ARBA" id="ARBA00004141"/>
    </source>
</evidence>
<name>A0ABM0JZW9_APLCA</name>
<feature type="transmembrane region" description="Helical" evidence="7">
    <location>
        <begin position="254"/>
        <end position="280"/>
    </location>
</feature>
<evidence type="ECO:0000256" key="3">
    <source>
        <dbReference type="ARBA" id="ARBA00022692"/>
    </source>
</evidence>
<proteinExistence type="inferred from homology"/>
<evidence type="ECO:0000313" key="9">
    <source>
        <dbReference type="RefSeq" id="XP_005105461.1"/>
    </source>
</evidence>
<feature type="transmembrane region" description="Helical" evidence="7">
    <location>
        <begin position="133"/>
        <end position="156"/>
    </location>
</feature>
<evidence type="ECO:0000313" key="8">
    <source>
        <dbReference type="Proteomes" id="UP000694888"/>
    </source>
</evidence>
<evidence type="ECO:0000256" key="2">
    <source>
        <dbReference type="ARBA" id="ARBA00010125"/>
    </source>
</evidence>
<feature type="transmembrane region" description="Helical" evidence="7">
    <location>
        <begin position="220"/>
        <end position="242"/>
    </location>
</feature>
<comment type="subcellular location">
    <subcellularLocation>
        <location evidence="1">Membrane</location>
        <topology evidence="1">Multi-pass membrane protein</topology>
    </subcellularLocation>
</comment>
<feature type="transmembrane region" description="Helical" evidence="7">
    <location>
        <begin position="168"/>
        <end position="188"/>
    </location>
</feature>
<keyword evidence="3 7" id="KW-0812">Transmembrane</keyword>
<dbReference type="PANTHER" id="PTHR15876">
    <property type="entry name" value="TRANSMEMBRANE PROTEIN ADIPOCYTE-ASSOCIATED 1"/>
    <property type="match status" value="1"/>
</dbReference>
<evidence type="ECO:0000256" key="5">
    <source>
        <dbReference type="ARBA" id="ARBA00023136"/>
    </source>
</evidence>
<dbReference type="Pfam" id="PF10160">
    <property type="entry name" value="Tmemb_40"/>
    <property type="match status" value="1"/>
</dbReference>
<feature type="region of interest" description="Disordered" evidence="6">
    <location>
        <begin position="1"/>
        <end position="22"/>
    </location>
</feature>
<feature type="compositionally biased region" description="Polar residues" evidence="6">
    <location>
        <begin position="12"/>
        <end position="22"/>
    </location>
</feature>
<evidence type="ECO:0000256" key="7">
    <source>
        <dbReference type="SAM" id="Phobius"/>
    </source>
</evidence>
<keyword evidence="4 7" id="KW-1133">Transmembrane helix</keyword>
<keyword evidence="5 7" id="KW-0472">Membrane</keyword>
<dbReference type="InterPro" id="IPR018781">
    <property type="entry name" value="TPRA1/CAND2/CAND8"/>
</dbReference>
<dbReference type="GeneID" id="101847894"/>
<dbReference type="Proteomes" id="UP000694888">
    <property type="component" value="Unplaced"/>
</dbReference>
<feature type="transmembrane region" description="Helical" evidence="7">
    <location>
        <begin position="61"/>
        <end position="79"/>
    </location>
</feature>
<evidence type="ECO:0000256" key="6">
    <source>
        <dbReference type="SAM" id="MobiDB-lite"/>
    </source>
</evidence>